<dbReference type="OrthoDB" id="6444254at2"/>
<dbReference type="InterPro" id="IPR019693">
    <property type="entry name" value="Biofilm_formation_reg_YbaJ"/>
</dbReference>
<gene>
    <name evidence="1" type="primary">ybaJ</name>
    <name evidence="1" type="ORF">HHS_07860</name>
</gene>
<dbReference type="RefSeq" id="WP_022564775.1">
    <property type="nucleotide sequence ID" value="NZ_CP010907.1"/>
</dbReference>
<dbReference type="NCBIfam" id="NF007948">
    <property type="entry name" value="PRK10667.1"/>
    <property type="match status" value="1"/>
</dbReference>
<evidence type="ECO:0000313" key="2">
    <source>
        <dbReference type="Proteomes" id="UP000016900"/>
    </source>
</evidence>
<accession>U3U3K7</accession>
<reference evidence="1 2" key="1">
    <citation type="submission" date="2012-10" db="EMBL/GenBank/DDBJ databases">
        <title>Genome sequence of the symbiont of the pentatomidae stink bug Halyomorpha halys.</title>
        <authorList>
            <person name="Kobayashi H."/>
            <person name="Fujii-Muramatsu R."/>
            <person name="Takeishi K."/>
            <person name="Noda H."/>
        </authorList>
    </citation>
    <scope>NUCLEOTIDE SEQUENCE [LARGE SCALE GENOMIC DNA]</scope>
</reference>
<keyword evidence="2" id="KW-1185">Reference proteome</keyword>
<dbReference type="PATRIC" id="fig|1235990.3.peg.781"/>
<name>U3U3K7_9GAMM</name>
<sequence>MDEYSPKRHDIVQLKFLCEHLFSECIANLQGIYSGWVNDPASRKNKSINELIEYISYFIMNYKIKHLEDEKLVIQADEYLDDTFMLFSNYVINTQDIKSWKKSAKHLFISFVK</sequence>
<dbReference type="EMBL" id="AP012554">
    <property type="protein sequence ID" value="BAO00756.1"/>
    <property type="molecule type" value="Genomic_DNA"/>
</dbReference>
<dbReference type="Pfam" id="PF10757">
    <property type="entry name" value="YbaJ"/>
    <property type="match status" value="1"/>
</dbReference>
<dbReference type="STRING" id="1235990.BMSBPS_0421"/>
<proteinExistence type="predicted"/>
<dbReference type="Proteomes" id="UP000016900">
    <property type="component" value="Chromosome"/>
</dbReference>
<dbReference type="KEGG" id="hhs:HHS_07860"/>
<evidence type="ECO:0000313" key="1">
    <source>
        <dbReference type="EMBL" id="BAO00756.1"/>
    </source>
</evidence>
<protein>
    <submittedName>
        <fullName evidence="1">YbaJ protein</fullName>
    </submittedName>
</protein>
<organism evidence="1 2">
    <name type="scientific">Candidatus Pantoea carbekii</name>
    <dbReference type="NCBI Taxonomy" id="1235990"/>
    <lineage>
        <taxon>Bacteria</taxon>
        <taxon>Pseudomonadati</taxon>
        <taxon>Pseudomonadota</taxon>
        <taxon>Gammaproteobacteria</taxon>
        <taxon>Enterobacterales</taxon>
        <taxon>Erwiniaceae</taxon>
        <taxon>Pantoea</taxon>
    </lineage>
</organism>
<dbReference type="AlphaFoldDB" id="U3U3K7"/>
<dbReference type="eggNOG" id="ENOG502ZC6G">
    <property type="taxonomic scope" value="Bacteria"/>
</dbReference>
<dbReference type="KEGG" id="pck:BMSBPS_0421"/>